<protein>
    <submittedName>
        <fullName evidence="1">Unannotated protein</fullName>
    </submittedName>
</protein>
<name>A0A6J7GGF5_9ZZZZ</name>
<dbReference type="AlphaFoldDB" id="A0A6J7GGF5"/>
<evidence type="ECO:0000313" key="1">
    <source>
        <dbReference type="EMBL" id="CAB4903520.1"/>
    </source>
</evidence>
<accession>A0A6J7GGF5</accession>
<proteinExistence type="predicted"/>
<dbReference type="EMBL" id="CAFBMF010000067">
    <property type="protein sequence ID" value="CAB4903520.1"/>
    <property type="molecule type" value="Genomic_DNA"/>
</dbReference>
<sequence>MMVSARSPKPLRSPKAEAYGEFGSTHAPLSLPVIKKFLAVRSTETGGSVIVGSPVDGSIGVVVVGIVSVGPPSAPRIETTLRSLAFSLP</sequence>
<reference evidence="1" key="1">
    <citation type="submission" date="2020-05" db="EMBL/GenBank/DDBJ databases">
        <authorList>
            <person name="Chiriac C."/>
            <person name="Salcher M."/>
            <person name="Ghai R."/>
            <person name="Kavagutti S V."/>
        </authorList>
    </citation>
    <scope>NUCLEOTIDE SEQUENCE</scope>
</reference>
<gene>
    <name evidence="1" type="ORF">UFOPK3494_01067</name>
    <name evidence="2" type="ORF">UFOPK4134_00979</name>
</gene>
<organism evidence="1">
    <name type="scientific">freshwater metagenome</name>
    <dbReference type="NCBI Taxonomy" id="449393"/>
    <lineage>
        <taxon>unclassified sequences</taxon>
        <taxon>metagenomes</taxon>
        <taxon>ecological metagenomes</taxon>
    </lineage>
</organism>
<evidence type="ECO:0000313" key="2">
    <source>
        <dbReference type="EMBL" id="CAB5031013.1"/>
    </source>
</evidence>
<dbReference type="EMBL" id="CAFBPS010000068">
    <property type="protein sequence ID" value="CAB5031013.1"/>
    <property type="molecule type" value="Genomic_DNA"/>
</dbReference>